<comment type="similarity">
    <text evidence="2">Belongs to the OXR1 family.</text>
</comment>
<name>R7QKW5_CHOCR</name>
<evidence type="ECO:0000256" key="4">
    <source>
        <dbReference type="ARBA" id="ARBA00040604"/>
    </source>
</evidence>
<accession>R7QKW5</accession>
<evidence type="ECO:0000256" key="1">
    <source>
        <dbReference type="ARBA" id="ARBA00004173"/>
    </source>
</evidence>
<evidence type="ECO:0000313" key="7">
    <source>
        <dbReference type="EMBL" id="CDF38015.1"/>
    </source>
</evidence>
<dbReference type="PANTHER" id="PTHR23354">
    <property type="entry name" value="NUCLEOLAR PROTEIN 7/ESTROGEN RECEPTOR COACTIVATOR-RELATED"/>
    <property type="match status" value="1"/>
</dbReference>
<organism evidence="7 8">
    <name type="scientific">Chondrus crispus</name>
    <name type="common">Carrageen Irish moss</name>
    <name type="synonym">Polymorpha crispa</name>
    <dbReference type="NCBI Taxonomy" id="2769"/>
    <lineage>
        <taxon>Eukaryota</taxon>
        <taxon>Rhodophyta</taxon>
        <taxon>Florideophyceae</taxon>
        <taxon>Rhodymeniophycidae</taxon>
        <taxon>Gigartinales</taxon>
        <taxon>Gigartinaceae</taxon>
        <taxon>Chondrus</taxon>
    </lineage>
</organism>
<keyword evidence="8" id="KW-1185">Reference proteome</keyword>
<feature type="compositionally biased region" description="Basic and acidic residues" evidence="5">
    <location>
        <begin position="1"/>
        <end position="10"/>
    </location>
</feature>
<dbReference type="RefSeq" id="XP_005717884.1">
    <property type="nucleotide sequence ID" value="XM_005717827.1"/>
</dbReference>
<dbReference type="PANTHER" id="PTHR23354:SF62">
    <property type="entry name" value="MUSTARD, ISOFORM V"/>
    <property type="match status" value="1"/>
</dbReference>
<comment type="subcellular location">
    <subcellularLocation>
        <location evidence="1">Mitochondrion</location>
    </subcellularLocation>
</comment>
<dbReference type="SMART" id="SM00584">
    <property type="entry name" value="TLDc"/>
    <property type="match status" value="1"/>
</dbReference>
<feature type="domain" description="TLDc" evidence="6">
    <location>
        <begin position="232"/>
        <end position="404"/>
    </location>
</feature>
<feature type="region of interest" description="Disordered" evidence="5">
    <location>
        <begin position="1"/>
        <end position="32"/>
    </location>
</feature>
<dbReference type="InterPro" id="IPR006571">
    <property type="entry name" value="TLDc_dom"/>
</dbReference>
<reference evidence="8" key="1">
    <citation type="journal article" date="2013" name="Proc. Natl. Acad. Sci. U.S.A.">
        <title>Genome structure and metabolic features in the red seaweed Chondrus crispus shed light on evolution of the Archaeplastida.</title>
        <authorList>
            <person name="Collen J."/>
            <person name="Porcel B."/>
            <person name="Carre W."/>
            <person name="Ball S.G."/>
            <person name="Chaparro C."/>
            <person name="Tonon T."/>
            <person name="Barbeyron T."/>
            <person name="Michel G."/>
            <person name="Noel B."/>
            <person name="Valentin K."/>
            <person name="Elias M."/>
            <person name="Artiguenave F."/>
            <person name="Arun A."/>
            <person name="Aury J.M."/>
            <person name="Barbosa-Neto J.F."/>
            <person name="Bothwell J.H."/>
            <person name="Bouget F.Y."/>
            <person name="Brillet L."/>
            <person name="Cabello-Hurtado F."/>
            <person name="Capella-Gutierrez S."/>
            <person name="Charrier B."/>
            <person name="Cladiere L."/>
            <person name="Cock J.M."/>
            <person name="Coelho S.M."/>
            <person name="Colleoni C."/>
            <person name="Czjzek M."/>
            <person name="Da Silva C."/>
            <person name="Delage L."/>
            <person name="Denoeud F."/>
            <person name="Deschamps P."/>
            <person name="Dittami S.M."/>
            <person name="Gabaldon T."/>
            <person name="Gachon C.M."/>
            <person name="Groisillier A."/>
            <person name="Herve C."/>
            <person name="Jabbari K."/>
            <person name="Katinka M."/>
            <person name="Kloareg B."/>
            <person name="Kowalczyk N."/>
            <person name="Labadie K."/>
            <person name="Leblanc C."/>
            <person name="Lopez P.J."/>
            <person name="McLachlan D.H."/>
            <person name="Meslet-Cladiere L."/>
            <person name="Moustafa A."/>
            <person name="Nehr Z."/>
            <person name="Nyvall Collen P."/>
            <person name="Panaud O."/>
            <person name="Partensky F."/>
            <person name="Poulain J."/>
            <person name="Rensing S.A."/>
            <person name="Rousvoal S."/>
            <person name="Samson G."/>
            <person name="Symeonidi A."/>
            <person name="Weissenbach J."/>
            <person name="Zambounis A."/>
            <person name="Wincker P."/>
            <person name="Boyen C."/>
        </authorList>
    </citation>
    <scope>NUCLEOTIDE SEQUENCE [LARGE SCALE GENOMIC DNA]</scope>
    <source>
        <strain evidence="8">cv. Stackhouse</strain>
    </source>
</reference>
<dbReference type="Gramene" id="CDF38015">
    <property type="protein sequence ID" value="CDF38015"/>
    <property type="gene ID" value="CHC_T00000513001"/>
</dbReference>
<dbReference type="GeneID" id="17325603"/>
<dbReference type="Proteomes" id="UP000012073">
    <property type="component" value="Unassembled WGS sequence"/>
</dbReference>
<dbReference type="Pfam" id="PF07534">
    <property type="entry name" value="TLD"/>
    <property type="match status" value="1"/>
</dbReference>
<evidence type="ECO:0000259" key="6">
    <source>
        <dbReference type="PROSITE" id="PS51886"/>
    </source>
</evidence>
<proteinExistence type="inferred from homology"/>
<evidence type="ECO:0000256" key="5">
    <source>
        <dbReference type="SAM" id="MobiDB-lite"/>
    </source>
</evidence>
<gene>
    <name evidence="7" type="ORF">CHC_T00000513001</name>
</gene>
<protein>
    <recommendedName>
        <fullName evidence="4">Oxidation resistance protein 1</fullName>
    </recommendedName>
</protein>
<evidence type="ECO:0000256" key="3">
    <source>
        <dbReference type="ARBA" id="ARBA00023128"/>
    </source>
</evidence>
<evidence type="ECO:0000313" key="8">
    <source>
        <dbReference type="Proteomes" id="UP000012073"/>
    </source>
</evidence>
<feature type="region of interest" description="Disordered" evidence="5">
    <location>
        <begin position="196"/>
        <end position="215"/>
    </location>
</feature>
<dbReference type="EMBL" id="HG001893">
    <property type="protein sequence ID" value="CDF38015.1"/>
    <property type="molecule type" value="Genomic_DNA"/>
</dbReference>
<dbReference type="OrthoDB" id="26679at2759"/>
<sequence length="409" mass="44293">MPLSAHEGDPRGGAPEPVVLQPDVTLSQKKRKARHDREVAVLRMLKEGAASNSSFRFDHARIWRDVTMPNLALIPVADDIAASDVMLGVVIERIFEGITCFTPTTSAKESTASATDFRIDASGAIQGANENLAKLVAPHFGTLTVGATDDSTRVRVVAPAVALARIMDLIGDVDGDKVRRPLATLPNDREPVALGRKSSVDMTRSPKGQLRSKPDATQLPPIAIKLSTTSHVLSPEHIPSIVGAGVPKRFHECGLRLLYSTNEHGMSLLTLYNRVKTASPTLLVIRDTKDRVFGCYAAAPWKASSARYYGTGESFVFGTDGPDVVKVYKWSRENSFFQFTSHSFLAIGGGAGSHFALWVDEDLLMGTTSACSTFASPPLTNTLSKDESNCTEFKIVTLEVWAFDAHMSH</sequence>
<evidence type="ECO:0000256" key="2">
    <source>
        <dbReference type="ARBA" id="ARBA00009540"/>
    </source>
</evidence>
<dbReference type="PROSITE" id="PS51886">
    <property type="entry name" value="TLDC"/>
    <property type="match status" value="1"/>
</dbReference>
<dbReference type="AlphaFoldDB" id="R7QKW5"/>
<keyword evidence="3" id="KW-0496">Mitochondrion</keyword>
<dbReference type="PhylomeDB" id="R7QKW5"/>
<dbReference type="KEGG" id="ccp:CHC_T00000513001"/>
<dbReference type="GO" id="GO:0005739">
    <property type="term" value="C:mitochondrion"/>
    <property type="evidence" value="ECO:0007669"/>
    <property type="project" value="UniProtKB-SubCell"/>
</dbReference>